<name>A0A1G6DZU6_9HYPH</name>
<dbReference type="Pfam" id="PF00398">
    <property type="entry name" value="RrnaAD"/>
    <property type="match status" value="1"/>
</dbReference>
<dbReference type="STRING" id="665467.SAMN02982931_03974"/>
<keyword evidence="4" id="KW-0694">RNA-binding</keyword>
<evidence type="ECO:0000313" key="7">
    <source>
        <dbReference type="Proteomes" id="UP000199071"/>
    </source>
</evidence>
<dbReference type="AlphaFoldDB" id="A0A1G6DZU6"/>
<dbReference type="InterPro" id="IPR020598">
    <property type="entry name" value="rRNA_Ade_methylase_Trfase_N"/>
</dbReference>
<reference evidence="6 7" key="1">
    <citation type="submission" date="2016-10" db="EMBL/GenBank/DDBJ databases">
        <authorList>
            <person name="de Groot N.N."/>
        </authorList>
    </citation>
    <scope>NUCLEOTIDE SEQUENCE [LARGE SCALE GENOMIC DNA]</scope>
    <source>
        <strain evidence="6 7">ATCC 35022</strain>
    </source>
</reference>
<accession>A0A1G6DZU6</accession>
<keyword evidence="2 6" id="KW-0808">Transferase</keyword>
<sequence>MRDQIRFLKGLAARPRMTGAIAPSGAALARRMASHVDPEGDLPVIELGPGTGVVTKALIERGVAPERIIAIEYSPDFCRLLAERFPGITIIRGDAYDLDGSLDGRAAEAASVVSSLPLVARPLEDRNRLIVAGLERIAPGTPFIQFSYTFKGPVQPIPGQFTAESSSWIWTNMPPARVWLYRKA</sequence>
<keyword evidence="3" id="KW-0949">S-adenosyl-L-methionine</keyword>
<dbReference type="PANTHER" id="PTHR11727">
    <property type="entry name" value="DIMETHYLADENOSINE TRANSFERASE"/>
    <property type="match status" value="1"/>
</dbReference>
<feature type="domain" description="Ribosomal RNA adenine methylase transferase N-terminal" evidence="5">
    <location>
        <begin position="28"/>
        <end position="158"/>
    </location>
</feature>
<dbReference type="Proteomes" id="UP000199071">
    <property type="component" value="Unassembled WGS sequence"/>
</dbReference>
<dbReference type="SUPFAM" id="SSF53335">
    <property type="entry name" value="S-adenosyl-L-methionine-dependent methyltransferases"/>
    <property type="match status" value="1"/>
</dbReference>
<evidence type="ECO:0000256" key="2">
    <source>
        <dbReference type="ARBA" id="ARBA00022679"/>
    </source>
</evidence>
<organism evidence="6 7">
    <name type="scientific">Bauldia litoralis</name>
    <dbReference type="NCBI Taxonomy" id="665467"/>
    <lineage>
        <taxon>Bacteria</taxon>
        <taxon>Pseudomonadati</taxon>
        <taxon>Pseudomonadota</taxon>
        <taxon>Alphaproteobacteria</taxon>
        <taxon>Hyphomicrobiales</taxon>
        <taxon>Kaistiaceae</taxon>
        <taxon>Bauldia</taxon>
    </lineage>
</organism>
<dbReference type="OrthoDB" id="9805585at2"/>
<gene>
    <name evidence="6" type="ORF">SAMN02982931_03974</name>
</gene>
<evidence type="ECO:0000256" key="1">
    <source>
        <dbReference type="ARBA" id="ARBA00022603"/>
    </source>
</evidence>
<protein>
    <submittedName>
        <fullName evidence="6">Phosphatidylethanolamine/phosphatidyl-N-methylethanolamine N-methyltransferase</fullName>
    </submittedName>
</protein>
<evidence type="ECO:0000256" key="3">
    <source>
        <dbReference type="ARBA" id="ARBA00022691"/>
    </source>
</evidence>
<proteinExistence type="predicted"/>
<dbReference type="GO" id="GO:0000179">
    <property type="term" value="F:rRNA (adenine-N6,N6-)-dimethyltransferase activity"/>
    <property type="evidence" value="ECO:0007669"/>
    <property type="project" value="InterPro"/>
</dbReference>
<dbReference type="PANTHER" id="PTHR11727:SF14">
    <property type="entry name" value="BLL8166 PROTEIN"/>
    <property type="match status" value="1"/>
</dbReference>
<dbReference type="InterPro" id="IPR001737">
    <property type="entry name" value="KsgA/Erm"/>
</dbReference>
<keyword evidence="7" id="KW-1185">Reference proteome</keyword>
<dbReference type="EMBL" id="FMXQ01000009">
    <property type="protein sequence ID" value="SDB50707.1"/>
    <property type="molecule type" value="Genomic_DNA"/>
</dbReference>
<dbReference type="GO" id="GO:0003723">
    <property type="term" value="F:RNA binding"/>
    <property type="evidence" value="ECO:0007669"/>
    <property type="project" value="UniProtKB-KW"/>
</dbReference>
<evidence type="ECO:0000313" key="6">
    <source>
        <dbReference type="EMBL" id="SDB50707.1"/>
    </source>
</evidence>
<dbReference type="CDD" id="cd02440">
    <property type="entry name" value="AdoMet_MTases"/>
    <property type="match status" value="1"/>
</dbReference>
<evidence type="ECO:0000256" key="4">
    <source>
        <dbReference type="ARBA" id="ARBA00022884"/>
    </source>
</evidence>
<evidence type="ECO:0000259" key="5">
    <source>
        <dbReference type="SMART" id="SM00650"/>
    </source>
</evidence>
<dbReference type="RefSeq" id="WP_090879191.1">
    <property type="nucleotide sequence ID" value="NZ_FMXQ01000009.1"/>
</dbReference>
<dbReference type="InterPro" id="IPR029063">
    <property type="entry name" value="SAM-dependent_MTases_sf"/>
</dbReference>
<keyword evidence="1 6" id="KW-0489">Methyltransferase</keyword>
<dbReference type="SMART" id="SM00650">
    <property type="entry name" value="rADc"/>
    <property type="match status" value="1"/>
</dbReference>
<dbReference type="Gene3D" id="3.40.50.150">
    <property type="entry name" value="Vaccinia Virus protein VP39"/>
    <property type="match status" value="1"/>
</dbReference>